<dbReference type="PANTHER" id="PTHR46082:SF11">
    <property type="entry name" value="AAA+ ATPASE DOMAIN-CONTAINING PROTEIN-RELATED"/>
    <property type="match status" value="1"/>
</dbReference>
<dbReference type="GO" id="GO:0009116">
    <property type="term" value="P:nucleoside metabolic process"/>
    <property type="evidence" value="ECO:0007669"/>
    <property type="project" value="InterPro"/>
</dbReference>
<dbReference type="Gene3D" id="3.40.50.1580">
    <property type="entry name" value="Nucleoside phosphorylase domain"/>
    <property type="match status" value="1"/>
</dbReference>
<dbReference type="InterPro" id="IPR035994">
    <property type="entry name" value="Nucleoside_phosphorylase_sf"/>
</dbReference>
<dbReference type="OrthoDB" id="1577640at2759"/>
<dbReference type="AlphaFoldDB" id="A0A2H2Z5G3"/>
<name>A0A2H2Z5G3_TRIPA</name>
<dbReference type="SUPFAM" id="SSF53167">
    <property type="entry name" value="Purine and uridine phosphorylases"/>
    <property type="match status" value="1"/>
</dbReference>
<dbReference type="GO" id="GO:0003824">
    <property type="term" value="F:catalytic activity"/>
    <property type="evidence" value="ECO:0007669"/>
    <property type="project" value="InterPro"/>
</dbReference>
<accession>A0A2H2Z5G3</accession>
<feature type="domain" description="Nephrocystin 3-like N-terminal" evidence="2">
    <location>
        <begin position="375"/>
        <end position="539"/>
    </location>
</feature>
<keyword evidence="1" id="KW-0677">Repeat</keyword>
<dbReference type="Proteomes" id="UP000219286">
    <property type="component" value="Unassembled WGS sequence"/>
</dbReference>
<evidence type="ECO:0000259" key="2">
    <source>
        <dbReference type="Pfam" id="PF24883"/>
    </source>
</evidence>
<dbReference type="InterPro" id="IPR027417">
    <property type="entry name" value="P-loop_NTPase"/>
</dbReference>
<dbReference type="InterPro" id="IPR053137">
    <property type="entry name" value="NLR-like"/>
</dbReference>
<proteinExistence type="predicted"/>
<gene>
    <name evidence="3" type="ORF">A9Z42_0020160</name>
</gene>
<dbReference type="EMBL" id="LFMI01000228">
    <property type="protein sequence ID" value="OTA01688.1"/>
    <property type="molecule type" value="Genomic_DNA"/>
</dbReference>
<protein>
    <recommendedName>
        <fullName evidence="2">Nephrocystin 3-like N-terminal domain-containing protein</fullName>
    </recommendedName>
</protein>
<dbReference type="PANTHER" id="PTHR46082">
    <property type="entry name" value="ATP/GTP-BINDING PROTEIN-RELATED"/>
    <property type="match status" value="1"/>
</dbReference>
<evidence type="ECO:0000313" key="3">
    <source>
        <dbReference type="EMBL" id="OTA01688.1"/>
    </source>
</evidence>
<dbReference type="InterPro" id="IPR056884">
    <property type="entry name" value="NPHP3-like_N"/>
</dbReference>
<organism evidence="3 4">
    <name type="scientific">Trichoderma parareesei</name>
    <name type="common">Filamentous fungus</name>
    <dbReference type="NCBI Taxonomy" id="858221"/>
    <lineage>
        <taxon>Eukaryota</taxon>
        <taxon>Fungi</taxon>
        <taxon>Dikarya</taxon>
        <taxon>Ascomycota</taxon>
        <taxon>Pezizomycotina</taxon>
        <taxon>Sordariomycetes</taxon>
        <taxon>Hypocreomycetidae</taxon>
        <taxon>Hypocreales</taxon>
        <taxon>Hypocreaceae</taxon>
        <taxon>Trichoderma</taxon>
    </lineage>
</organism>
<keyword evidence="4" id="KW-1185">Reference proteome</keyword>
<evidence type="ECO:0000256" key="1">
    <source>
        <dbReference type="ARBA" id="ARBA00022737"/>
    </source>
</evidence>
<dbReference type="Pfam" id="PF24883">
    <property type="entry name" value="NPHP3_N"/>
    <property type="match status" value="1"/>
</dbReference>
<dbReference type="Gene3D" id="3.40.50.300">
    <property type="entry name" value="P-loop containing nucleotide triphosphate hydrolases"/>
    <property type="match status" value="1"/>
</dbReference>
<reference evidence="3 4" key="1">
    <citation type="journal article" date="2015" name="Genome Announc.">
        <title>Genome sequence and annotation of Trichoderma parareesei, the ancestor of the cellulase producer Trichoderma reesei.</title>
        <authorList>
            <person name="Yang D."/>
            <person name="Pomraning K."/>
            <person name="Kopchinskiy A."/>
            <person name="Karimi Aghcheh R."/>
            <person name="Atanasova L."/>
            <person name="Chenthamara K."/>
            <person name="Baker S.E."/>
            <person name="Zhang R."/>
            <person name="Shen Q."/>
            <person name="Freitag M."/>
            <person name="Kubicek C.P."/>
            <person name="Druzhinina I.S."/>
        </authorList>
    </citation>
    <scope>NUCLEOTIDE SEQUENCE [LARGE SCALE GENOMIC DNA]</scope>
    <source>
        <strain evidence="3 4">CBS 125925</strain>
    </source>
</reference>
<comment type="caution">
    <text evidence="3">The sequence shown here is derived from an EMBL/GenBank/DDBJ whole genome shotgun (WGS) entry which is preliminary data.</text>
</comment>
<sequence>MLQHEDYTIGWICGITTEYVAAQAFLDEKHDGPEVVSLNDNNDYTLGTMGKHNVVIAVLPDWEYGVASAATVARDMLHTFPNVRIGLLVGIGGGAPSKNHDIRLGDVVVSTPRDRTTGGVLHYDFTKTMQGRSFKSIGYLNLPPTLLRTALNGLKATYESDGHQIQESIDQVLLEKPKLKKKYMRPNQSSDRLYRRDIIHPLSQDEVSCASVCGDDPSKLIQRPDRDDDVDNPTIHYGLIASADQLLKDAAIRDKLAAENGILCFETQAAGLMNHFPCLVIRGICDYSDSHGNTAWRGYAAMTAAAYAKNLLSRISINKVQAEKKIGEILSGVQEGVNKLLDIQHGQREKAILDWLTPIDYASVQKDHIARRQPGTGRWFLDSAEYQAWLKGDRQTLFCPGIPGAGKTIITATTIDDIYNRFCNDTTVGIAYLYCDYRRQHEQTIEQLLSSLVKQLAQRKAPIPNEVSEIYSEYQGQPKTLPFDQVLMLLHSVSKLFSRVFVIVDALDECRADGCRMGFLNEIVKLQAYENTSIFLTARFIPDILNMFEGSAMLEVRAQDEDVQQFIANQITRLPPFVLNDTSLQNMIATTIAKAVDGM</sequence>
<evidence type="ECO:0000313" key="4">
    <source>
        <dbReference type="Proteomes" id="UP000219286"/>
    </source>
</evidence>